<evidence type="ECO:0000313" key="3">
    <source>
        <dbReference type="Proteomes" id="UP000199310"/>
    </source>
</evidence>
<reference evidence="3" key="1">
    <citation type="submission" date="2016-10" db="EMBL/GenBank/DDBJ databases">
        <authorList>
            <person name="Varghese N."/>
            <person name="Submissions S."/>
        </authorList>
    </citation>
    <scope>NUCLEOTIDE SEQUENCE [LARGE SCALE GENOMIC DNA]</scope>
    <source>
        <strain evidence="3">DSM 3695</strain>
    </source>
</reference>
<proteinExistence type="predicted"/>
<accession>A0A1I0QUE2</accession>
<organism evidence="2 3">
    <name type="scientific">Chitinophaga arvensicola</name>
    <dbReference type="NCBI Taxonomy" id="29529"/>
    <lineage>
        <taxon>Bacteria</taxon>
        <taxon>Pseudomonadati</taxon>
        <taxon>Bacteroidota</taxon>
        <taxon>Chitinophagia</taxon>
        <taxon>Chitinophagales</taxon>
        <taxon>Chitinophagaceae</taxon>
        <taxon>Chitinophaga</taxon>
    </lineage>
</organism>
<sequence>MKYLYLTLIVCLHTTLTVTAQKMSFQSAVGTGYFSGYHHSALGFTYEPRFNFHQFSEKSALSLTGSWTMGPSINDDYRTQQPKYRELLSFPWMMDAVAAINYSYGNAATPKSYQHFGYTLGIGYGSHRAVRKTDPLPGQDSLYLQAHGLVLHALFNFPVGNSSWSLKPSYMFNFGRLNKDVKGIFGMSLLYNIGVHVNVPKEPPPFRHSKQYYKDLNQEARKRKWEQYQERRNKRKGIPADSTL</sequence>
<keyword evidence="3" id="KW-1185">Reference proteome</keyword>
<feature type="chain" id="PRO_5011721303" description="Outer membrane protein beta-barrel domain-containing protein" evidence="1">
    <location>
        <begin position="21"/>
        <end position="244"/>
    </location>
</feature>
<dbReference type="EMBL" id="FOJG01000001">
    <property type="protein sequence ID" value="SEW31206.1"/>
    <property type="molecule type" value="Genomic_DNA"/>
</dbReference>
<name>A0A1I0QUE2_9BACT</name>
<dbReference type="OrthoDB" id="661641at2"/>
<dbReference type="Proteomes" id="UP000199310">
    <property type="component" value="Unassembled WGS sequence"/>
</dbReference>
<feature type="signal peptide" evidence="1">
    <location>
        <begin position="1"/>
        <end position="20"/>
    </location>
</feature>
<gene>
    <name evidence="2" type="ORF">SAMN04488122_1762</name>
</gene>
<dbReference type="STRING" id="29529.SAMN04488122_1762"/>
<evidence type="ECO:0000313" key="2">
    <source>
        <dbReference type="EMBL" id="SEW31206.1"/>
    </source>
</evidence>
<dbReference type="RefSeq" id="WP_089893235.1">
    <property type="nucleotide sequence ID" value="NZ_FOJG01000001.1"/>
</dbReference>
<keyword evidence="1" id="KW-0732">Signal</keyword>
<protein>
    <recommendedName>
        <fullName evidence="4">Outer membrane protein beta-barrel domain-containing protein</fullName>
    </recommendedName>
</protein>
<dbReference type="AlphaFoldDB" id="A0A1I0QUE2"/>
<evidence type="ECO:0008006" key="4">
    <source>
        <dbReference type="Google" id="ProtNLM"/>
    </source>
</evidence>
<evidence type="ECO:0000256" key="1">
    <source>
        <dbReference type="SAM" id="SignalP"/>
    </source>
</evidence>